<name>A0ABV8MYE9_9NEIS</name>
<feature type="region of interest" description="Disordered" evidence="1">
    <location>
        <begin position="43"/>
        <end position="73"/>
    </location>
</feature>
<dbReference type="RefSeq" id="WP_378168727.1">
    <property type="nucleotide sequence ID" value="NZ_JBHSBU010000004.1"/>
</dbReference>
<proteinExistence type="predicted"/>
<accession>A0ABV8MYE9</accession>
<feature type="compositionally biased region" description="Basic and acidic residues" evidence="1">
    <location>
        <begin position="43"/>
        <end position="54"/>
    </location>
</feature>
<reference evidence="3" key="1">
    <citation type="journal article" date="2019" name="Int. J. Syst. Evol. Microbiol.">
        <title>The Global Catalogue of Microorganisms (GCM) 10K type strain sequencing project: providing services to taxonomists for standard genome sequencing and annotation.</title>
        <authorList>
            <consortium name="The Broad Institute Genomics Platform"/>
            <consortium name="The Broad Institute Genome Sequencing Center for Infectious Disease"/>
            <person name="Wu L."/>
            <person name="Ma J."/>
        </authorList>
    </citation>
    <scope>NUCLEOTIDE SEQUENCE [LARGE SCALE GENOMIC DNA]</scope>
    <source>
        <strain evidence="3">LMG 29894</strain>
    </source>
</reference>
<gene>
    <name evidence="2" type="ORF">ACFOW7_21880</name>
</gene>
<evidence type="ECO:0000256" key="1">
    <source>
        <dbReference type="SAM" id="MobiDB-lite"/>
    </source>
</evidence>
<protein>
    <submittedName>
        <fullName evidence="2">Uncharacterized protein</fullName>
    </submittedName>
</protein>
<evidence type="ECO:0000313" key="2">
    <source>
        <dbReference type="EMBL" id="MFC4161990.1"/>
    </source>
</evidence>
<organism evidence="2 3">
    <name type="scientific">Chitinimonas lacunae</name>
    <dbReference type="NCBI Taxonomy" id="1963018"/>
    <lineage>
        <taxon>Bacteria</taxon>
        <taxon>Pseudomonadati</taxon>
        <taxon>Pseudomonadota</taxon>
        <taxon>Betaproteobacteria</taxon>
        <taxon>Neisseriales</taxon>
        <taxon>Chitinibacteraceae</taxon>
        <taxon>Chitinimonas</taxon>
    </lineage>
</organism>
<sequence>MTELSPFDLELVSGGASAAGIPTLDAHAPIPIIGARVARGEEGPILGSRERCPEDDGPVLGSRDPVRIPVKGV</sequence>
<keyword evidence="3" id="KW-1185">Reference proteome</keyword>
<comment type="caution">
    <text evidence="2">The sequence shown here is derived from an EMBL/GenBank/DDBJ whole genome shotgun (WGS) entry which is preliminary data.</text>
</comment>
<dbReference type="Proteomes" id="UP001595791">
    <property type="component" value="Unassembled WGS sequence"/>
</dbReference>
<evidence type="ECO:0000313" key="3">
    <source>
        <dbReference type="Proteomes" id="UP001595791"/>
    </source>
</evidence>
<dbReference type="EMBL" id="JBHSBU010000004">
    <property type="protein sequence ID" value="MFC4161990.1"/>
    <property type="molecule type" value="Genomic_DNA"/>
</dbReference>